<reference evidence="10 11" key="1">
    <citation type="submission" date="2019-06" db="EMBL/GenBank/DDBJ databases">
        <title>Sulfurimonas gotlandica sp. nov., a chemoautotrophic and psychrotolerant epsilonproteobacterium isolated from a pelagic redoxcline, and an emended description of the genus Sulfurimonas.</title>
        <authorList>
            <person name="Wang S."/>
            <person name="Jiang L."/>
            <person name="Shao Z."/>
        </authorList>
    </citation>
    <scope>NUCLEOTIDE SEQUENCE [LARGE SCALE GENOMIC DNA]</scope>
    <source>
        <strain evidence="10 11">S2-6</strain>
    </source>
</reference>
<dbReference type="GO" id="GO:0005829">
    <property type="term" value="C:cytosol"/>
    <property type="evidence" value="ECO:0007669"/>
    <property type="project" value="TreeGrafter"/>
</dbReference>
<dbReference type="Pfam" id="PF00072">
    <property type="entry name" value="Response_reg"/>
    <property type="match status" value="1"/>
</dbReference>
<dbReference type="Pfam" id="PF00486">
    <property type="entry name" value="Trans_reg_C"/>
    <property type="match status" value="1"/>
</dbReference>
<gene>
    <name evidence="10" type="ORF">FJR45_11615</name>
</gene>
<dbReference type="EMBL" id="CP041235">
    <property type="protein sequence ID" value="QOP44552.1"/>
    <property type="molecule type" value="Genomic_DNA"/>
</dbReference>
<keyword evidence="3" id="KW-0805">Transcription regulation</keyword>
<keyword evidence="2" id="KW-0902">Two-component regulatory system</keyword>
<dbReference type="SMART" id="SM00862">
    <property type="entry name" value="Trans_reg_C"/>
    <property type="match status" value="1"/>
</dbReference>
<dbReference type="SUPFAM" id="SSF52172">
    <property type="entry name" value="CheY-like"/>
    <property type="match status" value="1"/>
</dbReference>
<dbReference type="GO" id="GO:0000156">
    <property type="term" value="F:phosphorelay response regulator activity"/>
    <property type="evidence" value="ECO:0007669"/>
    <property type="project" value="TreeGrafter"/>
</dbReference>
<dbReference type="GO" id="GO:0000976">
    <property type="term" value="F:transcription cis-regulatory region binding"/>
    <property type="evidence" value="ECO:0007669"/>
    <property type="project" value="TreeGrafter"/>
</dbReference>
<feature type="domain" description="Response regulatory" evidence="8">
    <location>
        <begin position="2"/>
        <end position="115"/>
    </location>
</feature>
<dbReference type="PANTHER" id="PTHR48111">
    <property type="entry name" value="REGULATOR OF RPOS"/>
    <property type="match status" value="1"/>
</dbReference>
<dbReference type="PROSITE" id="PS51755">
    <property type="entry name" value="OMPR_PHOB"/>
    <property type="match status" value="1"/>
</dbReference>
<dbReference type="InterPro" id="IPR001789">
    <property type="entry name" value="Sig_transdc_resp-reg_receiver"/>
</dbReference>
<dbReference type="InterPro" id="IPR036388">
    <property type="entry name" value="WH-like_DNA-bd_sf"/>
</dbReference>
<dbReference type="Gene3D" id="1.10.10.10">
    <property type="entry name" value="Winged helix-like DNA-binding domain superfamily/Winged helix DNA-binding domain"/>
    <property type="match status" value="1"/>
</dbReference>
<feature type="modified residue" description="4-aspartylphosphate" evidence="6">
    <location>
        <position position="50"/>
    </location>
</feature>
<keyword evidence="11" id="KW-1185">Reference proteome</keyword>
<dbReference type="PROSITE" id="PS50110">
    <property type="entry name" value="RESPONSE_REGULATORY"/>
    <property type="match status" value="1"/>
</dbReference>
<dbReference type="AlphaFoldDB" id="A0A7M1B770"/>
<evidence type="ECO:0000256" key="6">
    <source>
        <dbReference type="PROSITE-ProRule" id="PRU00169"/>
    </source>
</evidence>
<evidence type="ECO:0000313" key="10">
    <source>
        <dbReference type="EMBL" id="QOP44552.1"/>
    </source>
</evidence>
<dbReference type="Gene3D" id="3.40.50.2300">
    <property type="match status" value="1"/>
</dbReference>
<dbReference type="GO" id="GO:0032993">
    <property type="term" value="C:protein-DNA complex"/>
    <property type="evidence" value="ECO:0007669"/>
    <property type="project" value="TreeGrafter"/>
</dbReference>
<name>A0A7M1B770_9BACT</name>
<feature type="domain" description="OmpR/PhoB-type" evidence="9">
    <location>
        <begin position="121"/>
        <end position="215"/>
    </location>
</feature>
<feature type="DNA-binding region" description="OmpR/PhoB-type" evidence="7">
    <location>
        <begin position="121"/>
        <end position="215"/>
    </location>
</feature>
<protein>
    <submittedName>
        <fullName evidence="10">Response regulator transcription factor</fullName>
    </submittedName>
</protein>
<dbReference type="KEGG" id="ssei:FJR45_11615"/>
<dbReference type="GO" id="GO:0006355">
    <property type="term" value="P:regulation of DNA-templated transcription"/>
    <property type="evidence" value="ECO:0007669"/>
    <property type="project" value="InterPro"/>
</dbReference>
<organism evidence="10 11">
    <name type="scientific">Sulfurimonas sediminis</name>
    <dbReference type="NCBI Taxonomy" id="2590020"/>
    <lineage>
        <taxon>Bacteria</taxon>
        <taxon>Pseudomonadati</taxon>
        <taxon>Campylobacterota</taxon>
        <taxon>Epsilonproteobacteria</taxon>
        <taxon>Campylobacterales</taxon>
        <taxon>Sulfurimonadaceae</taxon>
        <taxon>Sulfurimonas</taxon>
    </lineage>
</organism>
<dbReference type="PANTHER" id="PTHR48111:SF21">
    <property type="entry name" value="DNA-BINDING DUAL MASTER TRANSCRIPTIONAL REGULATOR RPAA"/>
    <property type="match status" value="1"/>
</dbReference>
<evidence type="ECO:0000256" key="7">
    <source>
        <dbReference type="PROSITE-ProRule" id="PRU01091"/>
    </source>
</evidence>
<keyword evidence="1 6" id="KW-0597">Phosphoprotein</keyword>
<dbReference type="CDD" id="cd00383">
    <property type="entry name" value="trans_reg_C"/>
    <property type="match status" value="1"/>
</dbReference>
<keyword evidence="5" id="KW-0804">Transcription</keyword>
<dbReference type="InterPro" id="IPR039420">
    <property type="entry name" value="WalR-like"/>
</dbReference>
<evidence type="ECO:0000256" key="3">
    <source>
        <dbReference type="ARBA" id="ARBA00023015"/>
    </source>
</evidence>
<accession>A0A7M1B770</accession>
<evidence type="ECO:0000256" key="2">
    <source>
        <dbReference type="ARBA" id="ARBA00023012"/>
    </source>
</evidence>
<proteinExistence type="predicted"/>
<evidence type="ECO:0000259" key="9">
    <source>
        <dbReference type="PROSITE" id="PS51755"/>
    </source>
</evidence>
<evidence type="ECO:0000256" key="1">
    <source>
        <dbReference type="ARBA" id="ARBA00022553"/>
    </source>
</evidence>
<keyword evidence="4 7" id="KW-0238">DNA-binding</keyword>
<evidence type="ECO:0000256" key="5">
    <source>
        <dbReference type="ARBA" id="ARBA00023163"/>
    </source>
</evidence>
<evidence type="ECO:0000256" key="4">
    <source>
        <dbReference type="ARBA" id="ARBA00023125"/>
    </source>
</evidence>
<dbReference type="InterPro" id="IPR001867">
    <property type="entry name" value="OmpR/PhoB-type_DNA-bd"/>
</dbReference>
<evidence type="ECO:0000259" key="8">
    <source>
        <dbReference type="PROSITE" id="PS50110"/>
    </source>
</evidence>
<dbReference type="InterPro" id="IPR011006">
    <property type="entry name" value="CheY-like_superfamily"/>
</dbReference>
<evidence type="ECO:0000313" key="11">
    <source>
        <dbReference type="Proteomes" id="UP000593719"/>
    </source>
</evidence>
<dbReference type="SMART" id="SM00448">
    <property type="entry name" value="REC"/>
    <property type="match status" value="1"/>
</dbReference>
<dbReference type="RefSeq" id="WP_193150680.1">
    <property type="nucleotide sequence ID" value="NZ_CP041235.1"/>
</dbReference>
<sequence>MKILLLEDDTALANILVDFLQDEYEVVQTYSMKQALELAENEKFDLYIFDINVPDGDGISLLQELRDFHDETPAIFITAFHDTKYLKSAFESGANDFIRKPFDLEELAQRIENIKRHFGLESLVKLDDQIIFDTKTHTLKIADKTIKLTHKESDCLHYFYKNRHRVVSSDELLQNFWEYEDMPSDDAIRTIVKNLRKHIGKEHIVNIRGEGYKFE</sequence>
<dbReference type="Proteomes" id="UP000593719">
    <property type="component" value="Chromosome"/>
</dbReference>